<accession>Q0RKJ8</accession>
<evidence type="ECO:0000313" key="2">
    <source>
        <dbReference type="Proteomes" id="UP000000657"/>
    </source>
</evidence>
<evidence type="ECO:0000313" key="1">
    <source>
        <dbReference type="EMBL" id="CAJ61960.1"/>
    </source>
</evidence>
<dbReference type="Proteomes" id="UP000000657">
    <property type="component" value="Chromosome"/>
</dbReference>
<gene>
    <name evidence="1" type="ordered locus">FRAAL3316</name>
</gene>
<keyword evidence="2" id="KW-1185">Reference proteome</keyword>
<reference evidence="1 2" key="1">
    <citation type="journal article" date="2007" name="Genome Res.">
        <title>Genome characteristics of facultatively symbiotic Frankia sp. strains reflect host range and host plant biogeography.</title>
        <authorList>
            <person name="Normand P."/>
            <person name="Lapierre P."/>
            <person name="Tisa L.S."/>
            <person name="Gogarten J.P."/>
            <person name="Alloisio N."/>
            <person name="Bagnarol E."/>
            <person name="Bassi C.A."/>
            <person name="Berry A.M."/>
            <person name="Bickhart D.M."/>
            <person name="Choisne N."/>
            <person name="Couloux A."/>
            <person name="Cournoyer B."/>
            <person name="Cruveiller S."/>
            <person name="Daubin V."/>
            <person name="Demange N."/>
            <person name="Francino M.P."/>
            <person name="Goltsman E."/>
            <person name="Huang Y."/>
            <person name="Kopp O.R."/>
            <person name="Labarre L."/>
            <person name="Lapidus A."/>
            <person name="Lavire C."/>
            <person name="Marechal J."/>
            <person name="Martinez M."/>
            <person name="Mastronunzio J.E."/>
            <person name="Mullin B.C."/>
            <person name="Niemann J."/>
            <person name="Pujic P."/>
            <person name="Rawnsley T."/>
            <person name="Rouy Z."/>
            <person name="Schenowitz C."/>
            <person name="Sellstedt A."/>
            <person name="Tavares F."/>
            <person name="Tomkins J.P."/>
            <person name="Vallenet D."/>
            <person name="Valverde C."/>
            <person name="Wall L.G."/>
            <person name="Wang Y."/>
            <person name="Medigue C."/>
            <person name="Benson D.R."/>
        </authorList>
    </citation>
    <scope>NUCLEOTIDE SEQUENCE [LARGE SCALE GENOMIC DNA]</scope>
    <source>
        <strain evidence="2">DSM 45986 / CECT 9034 / ACN14a</strain>
    </source>
</reference>
<sequence>MSEYRYHEFLAVDRPLDAQAQPDVRSPATRAQIIPPLTTYAVRRGPLWIC</sequence>
<protein>
    <submittedName>
        <fullName evidence="1">Uncharacterized protein</fullName>
    </submittedName>
</protein>
<dbReference type="EMBL" id="CT573213">
    <property type="protein sequence ID" value="CAJ61960.1"/>
    <property type="molecule type" value="Genomic_DNA"/>
</dbReference>
<dbReference type="KEGG" id="fal:FRAAL3316"/>
<name>Q0RKJ8_FRAAA</name>
<proteinExistence type="predicted"/>
<dbReference type="AlphaFoldDB" id="Q0RKJ8"/>
<organism evidence="1 2">
    <name type="scientific">Frankia alni (strain DSM 45986 / CECT 9034 / ACN14a)</name>
    <dbReference type="NCBI Taxonomy" id="326424"/>
    <lineage>
        <taxon>Bacteria</taxon>
        <taxon>Bacillati</taxon>
        <taxon>Actinomycetota</taxon>
        <taxon>Actinomycetes</taxon>
        <taxon>Frankiales</taxon>
        <taxon>Frankiaceae</taxon>
        <taxon>Frankia</taxon>
    </lineage>
</organism>
<dbReference type="HOGENOM" id="CLU_3118111_0_0_11"/>